<gene>
    <name evidence="2" type="ORF">ZHAS_00016503</name>
</gene>
<evidence type="ECO:0000313" key="2">
    <source>
        <dbReference type="EMBL" id="KFB48381.1"/>
    </source>
</evidence>
<dbReference type="EnsemblMetazoa" id="ASIC016503-RA">
    <property type="protein sequence ID" value="ASIC016503-PA"/>
    <property type="gene ID" value="ASIC016503"/>
</dbReference>
<keyword evidence="2" id="KW-0540">Nuclease</keyword>
<keyword evidence="2" id="KW-0269">Exonuclease</keyword>
<dbReference type="Proteomes" id="UP000030765">
    <property type="component" value="Unassembled WGS sequence"/>
</dbReference>
<dbReference type="VEuPathDB" id="VectorBase:ASIC016503"/>
<keyword evidence="4" id="KW-1185">Reference proteome</keyword>
<keyword evidence="2" id="KW-0378">Hydrolase</keyword>
<dbReference type="EMBL" id="ATLV01023063">
    <property type="status" value="NOT_ANNOTATED_CDS"/>
    <property type="molecule type" value="Genomic_DNA"/>
</dbReference>
<name>A0A084WDT7_ANOSI</name>
<sequence>MTTAKNGSASSILSNLRPDLDTRSLPRTTMTTRGPMVVDQKPIGKHRGRRIAIESQVKHRRKA</sequence>
<dbReference type="AlphaFoldDB" id="A0A084WDT7"/>
<reference evidence="3" key="2">
    <citation type="submission" date="2020-05" db="UniProtKB">
        <authorList>
            <consortium name="EnsemblMetazoa"/>
        </authorList>
    </citation>
    <scope>IDENTIFICATION</scope>
</reference>
<feature type="region of interest" description="Disordered" evidence="1">
    <location>
        <begin position="1"/>
        <end position="46"/>
    </location>
</feature>
<protein>
    <submittedName>
        <fullName evidence="2 3">Exonuclease rnase t and DNA polymerase iii</fullName>
    </submittedName>
</protein>
<dbReference type="GO" id="GO:0004527">
    <property type="term" value="F:exonuclease activity"/>
    <property type="evidence" value="ECO:0007669"/>
    <property type="project" value="UniProtKB-KW"/>
</dbReference>
<accession>A0A084WDT7</accession>
<reference evidence="2 4" key="1">
    <citation type="journal article" date="2014" name="BMC Genomics">
        <title>Genome sequence of Anopheles sinensis provides insight into genetics basis of mosquito competence for malaria parasites.</title>
        <authorList>
            <person name="Zhou D."/>
            <person name="Zhang D."/>
            <person name="Ding G."/>
            <person name="Shi L."/>
            <person name="Hou Q."/>
            <person name="Ye Y."/>
            <person name="Xu Y."/>
            <person name="Zhou H."/>
            <person name="Xiong C."/>
            <person name="Li S."/>
            <person name="Yu J."/>
            <person name="Hong S."/>
            <person name="Yu X."/>
            <person name="Zou P."/>
            <person name="Chen C."/>
            <person name="Chang X."/>
            <person name="Wang W."/>
            <person name="Lv Y."/>
            <person name="Sun Y."/>
            <person name="Ma L."/>
            <person name="Shen B."/>
            <person name="Zhu C."/>
        </authorList>
    </citation>
    <scope>NUCLEOTIDE SEQUENCE [LARGE SCALE GENOMIC DNA]</scope>
</reference>
<dbReference type="EMBL" id="KE525340">
    <property type="protein sequence ID" value="KFB48381.1"/>
    <property type="molecule type" value="Genomic_DNA"/>
</dbReference>
<feature type="compositionally biased region" description="Polar residues" evidence="1">
    <location>
        <begin position="1"/>
        <end position="14"/>
    </location>
</feature>
<evidence type="ECO:0000256" key="1">
    <source>
        <dbReference type="SAM" id="MobiDB-lite"/>
    </source>
</evidence>
<evidence type="ECO:0000313" key="4">
    <source>
        <dbReference type="Proteomes" id="UP000030765"/>
    </source>
</evidence>
<evidence type="ECO:0000313" key="3">
    <source>
        <dbReference type="EnsemblMetazoa" id="ASIC016503-PA"/>
    </source>
</evidence>
<organism evidence="2">
    <name type="scientific">Anopheles sinensis</name>
    <name type="common">Mosquito</name>
    <dbReference type="NCBI Taxonomy" id="74873"/>
    <lineage>
        <taxon>Eukaryota</taxon>
        <taxon>Metazoa</taxon>
        <taxon>Ecdysozoa</taxon>
        <taxon>Arthropoda</taxon>
        <taxon>Hexapoda</taxon>
        <taxon>Insecta</taxon>
        <taxon>Pterygota</taxon>
        <taxon>Neoptera</taxon>
        <taxon>Endopterygota</taxon>
        <taxon>Diptera</taxon>
        <taxon>Nematocera</taxon>
        <taxon>Culicoidea</taxon>
        <taxon>Culicidae</taxon>
        <taxon>Anophelinae</taxon>
        <taxon>Anopheles</taxon>
    </lineage>
</organism>
<proteinExistence type="predicted"/>